<evidence type="ECO:0000313" key="8">
    <source>
        <dbReference type="Proteomes" id="UP000235584"/>
    </source>
</evidence>
<name>A0A2K9NZT0_BACTC</name>
<comment type="similarity">
    <text evidence="1">Belongs to the ATP-dependent AMP-binding enzyme family.</text>
</comment>
<dbReference type="Gene3D" id="3.30.300.30">
    <property type="match status" value="1"/>
</dbReference>
<dbReference type="GO" id="GO:0005524">
    <property type="term" value="F:ATP binding"/>
    <property type="evidence" value="ECO:0007669"/>
    <property type="project" value="UniProtKB-KW"/>
</dbReference>
<accession>A0A2K9NZT0</accession>
<keyword evidence="2 7" id="KW-0436">Ligase</keyword>
<evidence type="ECO:0000256" key="2">
    <source>
        <dbReference type="ARBA" id="ARBA00022598"/>
    </source>
</evidence>
<dbReference type="GO" id="GO:0006629">
    <property type="term" value="P:lipid metabolic process"/>
    <property type="evidence" value="ECO:0007669"/>
    <property type="project" value="InterPro"/>
</dbReference>
<dbReference type="InterPro" id="IPR000873">
    <property type="entry name" value="AMP-dep_synth/lig_dom"/>
</dbReference>
<evidence type="ECO:0000259" key="6">
    <source>
        <dbReference type="Pfam" id="PF13193"/>
    </source>
</evidence>
<dbReference type="Gene3D" id="3.40.50.12780">
    <property type="entry name" value="N-terminal domain of ligase-like"/>
    <property type="match status" value="1"/>
</dbReference>
<keyword evidence="3" id="KW-0547">Nucleotide-binding</keyword>
<dbReference type="SUPFAM" id="SSF56801">
    <property type="entry name" value="Acetyl-CoA synthetase-like"/>
    <property type="match status" value="1"/>
</dbReference>
<dbReference type="InterPro" id="IPR045851">
    <property type="entry name" value="AMP-bd_C_sf"/>
</dbReference>
<dbReference type="NCBIfam" id="NF002937">
    <property type="entry name" value="PRK03584.1"/>
    <property type="match status" value="1"/>
</dbReference>
<dbReference type="PANTHER" id="PTHR42921">
    <property type="entry name" value="ACETOACETYL-COA SYNTHETASE"/>
    <property type="match status" value="1"/>
</dbReference>
<dbReference type="InterPro" id="IPR020845">
    <property type="entry name" value="AMP-binding_CS"/>
</dbReference>
<feature type="domain" description="AMP-binding enzyme C-terminal" evidence="6">
    <location>
        <begin position="542"/>
        <end position="606"/>
    </location>
</feature>
<evidence type="ECO:0000256" key="3">
    <source>
        <dbReference type="ARBA" id="ARBA00022741"/>
    </source>
</evidence>
<gene>
    <name evidence="7" type="ORF">C0V70_08305</name>
</gene>
<feature type="domain" description="AMP-dependent synthetase/ligase" evidence="5">
    <location>
        <begin position="94"/>
        <end position="463"/>
    </location>
</feature>
<sequence length="641" mass="71724">MLWSPSAKRVESSQLSAFMKALNTEFNLNLKNYADLHAFSVGKKDLFWKFLISYFGVAYEGSLDPALLEEGFENYTWFSNVKINSAENLLKNGKADAVALNFQHESKRTRKITYKELRTEVKALQTYLKSVMKKGDVLAAYMPNIPETAISMLAASSMGGVFTSTSCDFGIEGVLDRFGQSEPKVLVAAVGYEYGEKYFDLQEKLAEIEKRIPSLEKIILVDFLGRGYELSKFSKAVDYKEIIAKNMSDDKIEFTRVPFAHPQYIMYSSGTTGKPKCIVHSQGGTLLQLIKEMGLHCDMTAEKKILYFTTCGWMMWNWLMGGLYSGGTVVLYEGSPATPSPEYFFNVIEREGVNIFGTSPKFLKALEDTHAKFKDYPTLETILSTGSPLLPEQYDFVYNNIKKDVLLGSISGGTDIVSCFMLACPILPVYRGEIQCRGLGMDVKALDENGKSVVGVEGELVCAQTFPSRPIYFLNDANKEKIKAAYFDQIPGVWTHGDFVKVTEHGGVIVYGRSDATLNPGGVRIGTAEIYRQTEGLAFILDSLCVGRPVEGDVEVVLFVKLKANEELTLERKKQIKDLIKKNTTPRHVPREIYVVKDIPYTRSGKKVELAVARVLAKKPVTNLEALTNPESLEEYYQYQA</sequence>
<evidence type="ECO:0000256" key="4">
    <source>
        <dbReference type="ARBA" id="ARBA00022840"/>
    </source>
</evidence>
<dbReference type="KEGG" id="bsto:C0V70_08305"/>
<keyword evidence="4" id="KW-0067">ATP-binding</keyword>
<dbReference type="EMBL" id="CP025704">
    <property type="protein sequence ID" value="AUO00185.1"/>
    <property type="molecule type" value="Genomic_DNA"/>
</dbReference>
<dbReference type="GO" id="GO:0030729">
    <property type="term" value="F:acetoacetate-CoA ligase activity"/>
    <property type="evidence" value="ECO:0007669"/>
    <property type="project" value="InterPro"/>
</dbReference>
<dbReference type="Proteomes" id="UP000235584">
    <property type="component" value="Chromosome"/>
</dbReference>
<protein>
    <submittedName>
        <fullName evidence="7">Acetoacetate--CoA ligase</fullName>
    </submittedName>
</protein>
<dbReference type="InterPro" id="IPR042099">
    <property type="entry name" value="ANL_N_sf"/>
</dbReference>
<dbReference type="AlphaFoldDB" id="A0A2K9NZT0"/>
<keyword evidence="8" id="KW-1185">Reference proteome</keyword>
<reference evidence="7 8" key="1">
    <citation type="submission" date="2018-01" db="EMBL/GenBank/DDBJ databases">
        <title>Complete genome sequence of Bacteriovorax stolpii DSM12778.</title>
        <authorList>
            <person name="Tang B."/>
            <person name="Chang J."/>
        </authorList>
    </citation>
    <scope>NUCLEOTIDE SEQUENCE [LARGE SCALE GENOMIC DNA]</scope>
    <source>
        <strain evidence="7 8">DSM 12778</strain>
    </source>
</reference>
<dbReference type="InterPro" id="IPR025110">
    <property type="entry name" value="AMP-bd_C"/>
</dbReference>
<dbReference type="PROSITE" id="PS00455">
    <property type="entry name" value="AMP_BINDING"/>
    <property type="match status" value="1"/>
</dbReference>
<evidence type="ECO:0000256" key="1">
    <source>
        <dbReference type="ARBA" id="ARBA00006432"/>
    </source>
</evidence>
<evidence type="ECO:0000313" key="7">
    <source>
        <dbReference type="EMBL" id="AUO00185.1"/>
    </source>
</evidence>
<dbReference type="Pfam" id="PF13193">
    <property type="entry name" value="AMP-binding_C"/>
    <property type="match status" value="1"/>
</dbReference>
<organism evidence="7 8">
    <name type="scientific">Bacteriovorax stolpii</name>
    <name type="common">Bdellovibrio stolpii</name>
    <dbReference type="NCBI Taxonomy" id="960"/>
    <lineage>
        <taxon>Bacteria</taxon>
        <taxon>Pseudomonadati</taxon>
        <taxon>Bdellovibrionota</taxon>
        <taxon>Bacteriovoracia</taxon>
        <taxon>Bacteriovoracales</taxon>
        <taxon>Bacteriovoracaceae</taxon>
        <taxon>Bacteriovorax</taxon>
    </lineage>
</organism>
<dbReference type="NCBIfam" id="TIGR01217">
    <property type="entry name" value="ac_ac_CoA_syn"/>
    <property type="match status" value="1"/>
</dbReference>
<dbReference type="PANTHER" id="PTHR42921:SF1">
    <property type="entry name" value="ACETOACETYL-COA SYNTHETASE"/>
    <property type="match status" value="1"/>
</dbReference>
<dbReference type="InterPro" id="IPR005914">
    <property type="entry name" value="Acac_CoA_synth"/>
</dbReference>
<dbReference type="Pfam" id="PF00501">
    <property type="entry name" value="AMP-binding"/>
    <property type="match status" value="1"/>
</dbReference>
<evidence type="ECO:0000259" key="5">
    <source>
        <dbReference type="Pfam" id="PF00501"/>
    </source>
</evidence>
<proteinExistence type="inferred from homology"/>